<gene>
    <name evidence="7" type="ORF">HZY91_03365</name>
</gene>
<comment type="caution">
    <text evidence="7">The sequence shown here is derived from an EMBL/GenBank/DDBJ whole genome shotgun (WGS) entry which is preliminary data.</text>
</comment>
<dbReference type="PANTHER" id="PTHR42770:SF18">
    <property type="entry name" value="ARGININE_AGMATINE ANTIPORTER"/>
    <property type="match status" value="1"/>
</dbReference>
<evidence type="ECO:0000256" key="4">
    <source>
        <dbReference type="ARBA" id="ARBA00022989"/>
    </source>
</evidence>
<sequence>MKTKENYSPSEAAKFGLGGAILYGINVVLGSGILLLPKTIYADLGPASIIAMALCTGLVFLLALCFAEVAGYFDKNGGAYQYARASFGEKTAFVIGILSWFTVTVVWSASASGLSEILGVTFPVLAPFTTPLAVLIIIFLTFINLAGIKTVKIFTITVTIAKVVPMVLVGVIGIFFIRGGFQAGNWTPFVQTAEGSSVAKAMASTAMTVFYAFVGFESLPIVAGEIRNAKKNVPIAIIVSLLITSSIYILLIATSISMLGPNLLDSSAPIQEAFAKIVGPWGYWFVAISAIVSLAGLNVGDSTHSPRMLEAIADSGALPEIIAYKDKNGTPKVAIIITAIVAALFALTGSFEVLASLSVVFYFFQYIPTCYSVLVLRKKLPGVKDQYRVPGGMIIPILAIGVSLWMILADSLNNVLIAIVGIIIAVIVYYLLQMIKHKRQNQRELNADYSESE</sequence>
<evidence type="ECO:0000313" key="8">
    <source>
        <dbReference type="Proteomes" id="UP000721415"/>
    </source>
</evidence>
<dbReference type="PIRSF" id="PIRSF006060">
    <property type="entry name" value="AA_transporter"/>
    <property type="match status" value="1"/>
</dbReference>
<dbReference type="PANTHER" id="PTHR42770">
    <property type="entry name" value="AMINO ACID TRANSPORTER-RELATED"/>
    <property type="match status" value="1"/>
</dbReference>
<feature type="transmembrane region" description="Helical" evidence="6">
    <location>
        <begin position="12"/>
        <end position="36"/>
    </location>
</feature>
<evidence type="ECO:0000256" key="2">
    <source>
        <dbReference type="ARBA" id="ARBA00022475"/>
    </source>
</evidence>
<proteinExistence type="predicted"/>
<keyword evidence="8" id="KW-1185">Reference proteome</keyword>
<organism evidence="7 8">
    <name type="scientific">Facklamia lactis</name>
    <dbReference type="NCBI Taxonomy" id="2749967"/>
    <lineage>
        <taxon>Bacteria</taxon>
        <taxon>Bacillati</taxon>
        <taxon>Bacillota</taxon>
        <taxon>Bacilli</taxon>
        <taxon>Lactobacillales</taxon>
        <taxon>Aerococcaceae</taxon>
        <taxon>Facklamia</taxon>
    </lineage>
</organism>
<feature type="transmembrane region" description="Helical" evidence="6">
    <location>
        <begin position="235"/>
        <end position="261"/>
    </location>
</feature>
<evidence type="ECO:0000313" key="7">
    <source>
        <dbReference type="EMBL" id="MBG9985931.1"/>
    </source>
</evidence>
<feature type="transmembrane region" description="Helical" evidence="6">
    <location>
        <begin position="91"/>
        <end position="110"/>
    </location>
</feature>
<feature type="transmembrane region" description="Helical" evidence="6">
    <location>
        <begin position="281"/>
        <end position="300"/>
    </location>
</feature>
<feature type="transmembrane region" description="Helical" evidence="6">
    <location>
        <begin position="389"/>
        <end position="408"/>
    </location>
</feature>
<accession>A0ABS0LP43</accession>
<reference evidence="7 8" key="1">
    <citation type="submission" date="2020-07" db="EMBL/GenBank/DDBJ databases">
        <title>Facklamia lactis sp. nov., isolated from raw milk.</title>
        <authorList>
            <person name="Doll E.V."/>
            <person name="Huptas C."/>
            <person name="Staib L."/>
            <person name="Wenning M."/>
            <person name="Scherer S."/>
        </authorList>
    </citation>
    <scope>NUCLEOTIDE SEQUENCE [LARGE SCALE GENOMIC DNA]</scope>
    <source>
        <strain evidence="7 8">DSM 111018</strain>
    </source>
</reference>
<dbReference type="InterPro" id="IPR002293">
    <property type="entry name" value="AA/rel_permease1"/>
</dbReference>
<dbReference type="EMBL" id="JACBXQ010000002">
    <property type="protein sequence ID" value="MBG9985931.1"/>
    <property type="molecule type" value="Genomic_DNA"/>
</dbReference>
<evidence type="ECO:0000256" key="3">
    <source>
        <dbReference type="ARBA" id="ARBA00022692"/>
    </source>
</evidence>
<feature type="transmembrane region" description="Helical" evidence="6">
    <location>
        <begin position="414"/>
        <end position="432"/>
    </location>
</feature>
<evidence type="ECO:0000256" key="1">
    <source>
        <dbReference type="ARBA" id="ARBA00004651"/>
    </source>
</evidence>
<feature type="transmembrane region" description="Helical" evidence="6">
    <location>
        <begin position="201"/>
        <end position="223"/>
    </location>
</feature>
<dbReference type="InterPro" id="IPR050367">
    <property type="entry name" value="APC_superfamily"/>
</dbReference>
<keyword evidence="2" id="KW-1003">Cell membrane</keyword>
<protein>
    <submittedName>
        <fullName evidence="7">Amino acid permease</fullName>
    </submittedName>
</protein>
<feature type="transmembrane region" description="Helical" evidence="6">
    <location>
        <begin position="333"/>
        <end position="351"/>
    </location>
</feature>
<comment type="subcellular location">
    <subcellularLocation>
        <location evidence="1">Cell membrane</location>
        <topology evidence="1">Multi-pass membrane protein</topology>
    </subcellularLocation>
</comment>
<feature type="transmembrane region" description="Helical" evidence="6">
    <location>
        <begin position="160"/>
        <end position="181"/>
    </location>
</feature>
<feature type="transmembrane region" description="Helical" evidence="6">
    <location>
        <begin position="48"/>
        <end position="70"/>
    </location>
</feature>
<evidence type="ECO:0000256" key="6">
    <source>
        <dbReference type="SAM" id="Phobius"/>
    </source>
</evidence>
<dbReference type="RefSeq" id="WP_197114788.1">
    <property type="nucleotide sequence ID" value="NZ_JACBXQ010000002.1"/>
</dbReference>
<dbReference type="Pfam" id="PF13520">
    <property type="entry name" value="AA_permease_2"/>
    <property type="match status" value="1"/>
</dbReference>
<name>A0ABS0LP43_9LACT</name>
<keyword evidence="3 6" id="KW-0812">Transmembrane</keyword>
<keyword evidence="5 6" id="KW-0472">Membrane</keyword>
<feature type="transmembrane region" description="Helical" evidence="6">
    <location>
        <begin position="130"/>
        <end position="148"/>
    </location>
</feature>
<keyword evidence="4 6" id="KW-1133">Transmembrane helix</keyword>
<evidence type="ECO:0000256" key="5">
    <source>
        <dbReference type="ARBA" id="ARBA00023136"/>
    </source>
</evidence>
<dbReference type="Proteomes" id="UP000721415">
    <property type="component" value="Unassembled WGS sequence"/>
</dbReference>
<dbReference type="Gene3D" id="1.20.1740.10">
    <property type="entry name" value="Amino acid/polyamine transporter I"/>
    <property type="match status" value="1"/>
</dbReference>
<feature type="transmembrane region" description="Helical" evidence="6">
    <location>
        <begin position="357"/>
        <end position="377"/>
    </location>
</feature>